<organism evidence="1 2">
    <name type="scientific">Dermacentor silvarum</name>
    <name type="common">Tick</name>
    <dbReference type="NCBI Taxonomy" id="543639"/>
    <lineage>
        <taxon>Eukaryota</taxon>
        <taxon>Metazoa</taxon>
        <taxon>Ecdysozoa</taxon>
        <taxon>Arthropoda</taxon>
        <taxon>Chelicerata</taxon>
        <taxon>Arachnida</taxon>
        <taxon>Acari</taxon>
        <taxon>Parasitiformes</taxon>
        <taxon>Ixodida</taxon>
        <taxon>Ixodoidea</taxon>
        <taxon>Ixodidae</taxon>
        <taxon>Rhipicephalinae</taxon>
        <taxon>Dermacentor</taxon>
    </lineage>
</organism>
<keyword evidence="2" id="KW-1185">Reference proteome</keyword>
<evidence type="ECO:0000313" key="2">
    <source>
        <dbReference type="Proteomes" id="UP000821865"/>
    </source>
</evidence>
<comment type="caution">
    <text evidence="1">The sequence shown here is derived from an EMBL/GenBank/DDBJ whole genome shotgun (WGS) entry which is preliminary data.</text>
</comment>
<accession>A0ACB8CGI2</accession>
<sequence length="312" mass="34442">MGATTTSSANRAAPSFEDTNLAFAELIRDHEIAKGIRFTPEELHQVEERLASFCWHCIKNSCLLLDLVATVSLKDNGITYPLDSRALHDIADALVAVMTGCRHRRSMSWTVDHLNCVIRECAEQCDVPASTVDLPQAEALHVLCAVVGSASLTAAVMMHLGRILWFCFEGLASPFWLVRNAAHQLYDLRVLFLDKLDGSNVNNHDLYFVLDFLSRLKPLAVGQQRHLFSTTLQLLQDEDPQVRSKAAGALPLPSAEPQSLPVQPNVAANNLFKKLVLALEGDAPDLVKFLWCELCRSGPSALSEFQQLVNPT</sequence>
<proteinExistence type="predicted"/>
<evidence type="ECO:0000313" key="1">
    <source>
        <dbReference type="EMBL" id="KAH7941905.1"/>
    </source>
</evidence>
<reference evidence="1" key="1">
    <citation type="submission" date="2020-05" db="EMBL/GenBank/DDBJ databases">
        <title>Large-scale comparative analyses of tick genomes elucidate their genetic diversity and vector capacities.</title>
        <authorList>
            <person name="Jia N."/>
            <person name="Wang J."/>
            <person name="Shi W."/>
            <person name="Du L."/>
            <person name="Sun Y."/>
            <person name="Zhan W."/>
            <person name="Jiang J."/>
            <person name="Wang Q."/>
            <person name="Zhang B."/>
            <person name="Ji P."/>
            <person name="Sakyi L.B."/>
            <person name="Cui X."/>
            <person name="Yuan T."/>
            <person name="Jiang B."/>
            <person name="Yang W."/>
            <person name="Lam T.T.-Y."/>
            <person name="Chang Q."/>
            <person name="Ding S."/>
            <person name="Wang X."/>
            <person name="Zhu J."/>
            <person name="Ruan X."/>
            <person name="Zhao L."/>
            <person name="Wei J."/>
            <person name="Que T."/>
            <person name="Du C."/>
            <person name="Cheng J."/>
            <person name="Dai P."/>
            <person name="Han X."/>
            <person name="Huang E."/>
            <person name="Gao Y."/>
            <person name="Liu J."/>
            <person name="Shao H."/>
            <person name="Ye R."/>
            <person name="Li L."/>
            <person name="Wei W."/>
            <person name="Wang X."/>
            <person name="Wang C."/>
            <person name="Yang T."/>
            <person name="Huo Q."/>
            <person name="Li W."/>
            <person name="Guo W."/>
            <person name="Chen H."/>
            <person name="Zhou L."/>
            <person name="Ni X."/>
            <person name="Tian J."/>
            <person name="Zhou Y."/>
            <person name="Sheng Y."/>
            <person name="Liu T."/>
            <person name="Pan Y."/>
            <person name="Xia L."/>
            <person name="Li J."/>
            <person name="Zhao F."/>
            <person name="Cao W."/>
        </authorList>
    </citation>
    <scope>NUCLEOTIDE SEQUENCE</scope>
    <source>
        <strain evidence="1">Dsil-2018</strain>
    </source>
</reference>
<protein>
    <submittedName>
        <fullName evidence="1">Uncharacterized protein</fullName>
    </submittedName>
</protein>
<name>A0ACB8CGI2_DERSI</name>
<gene>
    <name evidence="1" type="ORF">HPB49_018451</name>
</gene>
<dbReference type="Proteomes" id="UP000821865">
    <property type="component" value="Chromosome 7"/>
</dbReference>
<dbReference type="EMBL" id="CM023476">
    <property type="protein sequence ID" value="KAH7941905.1"/>
    <property type="molecule type" value="Genomic_DNA"/>
</dbReference>